<comment type="caution">
    <text evidence="2">The sequence shown here is derived from an EMBL/GenBank/DDBJ whole genome shotgun (WGS) entry which is preliminary data.</text>
</comment>
<dbReference type="Proteomes" id="UP000584867">
    <property type="component" value="Unassembled WGS sequence"/>
</dbReference>
<evidence type="ECO:0000313" key="3">
    <source>
        <dbReference type="Proteomes" id="UP000584867"/>
    </source>
</evidence>
<dbReference type="InterPro" id="IPR032033">
    <property type="entry name" value="Cytochrome_P460"/>
</dbReference>
<organism evidence="2 3">
    <name type="scientific">Granulicella mallensis</name>
    <dbReference type="NCBI Taxonomy" id="940614"/>
    <lineage>
        <taxon>Bacteria</taxon>
        <taxon>Pseudomonadati</taxon>
        <taxon>Acidobacteriota</taxon>
        <taxon>Terriglobia</taxon>
        <taxon>Terriglobales</taxon>
        <taxon>Acidobacteriaceae</taxon>
        <taxon>Granulicella</taxon>
    </lineage>
</organism>
<reference evidence="2 3" key="1">
    <citation type="submission" date="2020-08" db="EMBL/GenBank/DDBJ databases">
        <title>Genomic Encyclopedia of Type Strains, Phase IV (KMG-V): Genome sequencing to study the core and pangenomes of soil and plant-associated prokaryotes.</title>
        <authorList>
            <person name="Whitman W."/>
        </authorList>
    </citation>
    <scope>NUCLEOTIDE SEQUENCE [LARGE SCALE GENOMIC DNA]</scope>
    <source>
        <strain evidence="2 3">X5P3</strain>
    </source>
</reference>
<dbReference type="EMBL" id="JACHIO010000003">
    <property type="protein sequence ID" value="MBB5062492.1"/>
    <property type="molecule type" value="Genomic_DNA"/>
</dbReference>
<dbReference type="AlphaFoldDB" id="A0A7W8E856"/>
<sequence>MDAYEKGALPYPDGTILAKLAWKQVPLVEGHEIVPDAFVPGPTTTVQFMVKNSKRYAVTGGWGFGRFIDGKPVDKAQHETCFSCHAAHAKGHDYVFTRYAP</sequence>
<dbReference type="Gene3D" id="3.50.70.20">
    <property type="entry name" value="Cytochrome P460"/>
    <property type="match status" value="1"/>
</dbReference>
<accession>A0A7W8E856</accession>
<evidence type="ECO:0000259" key="1">
    <source>
        <dbReference type="Pfam" id="PF16694"/>
    </source>
</evidence>
<name>A0A7W8E856_9BACT</name>
<protein>
    <recommendedName>
        <fullName evidence="1">Cytochrome P460 domain-containing protein</fullName>
    </recommendedName>
</protein>
<feature type="domain" description="Cytochrome P460" evidence="1">
    <location>
        <begin position="1"/>
        <end position="97"/>
    </location>
</feature>
<dbReference type="InterPro" id="IPR038142">
    <property type="entry name" value="Cytochrome_P460_sp"/>
</dbReference>
<gene>
    <name evidence="2" type="ORF">HDF15_000822</name>
</gene>
<evidence type="ECO:0000313" key="2">
    <source>
        <dbReference type="EMBL" id="MBB5062492.1"/>
    </source>
</evidence>
<proteinExistence type="predicted"/>
<dbReference type="Pfam" id="PF16694">
    <property type="entry name" value="Cytochrome_P460"/>
    <property type="match status" value="1"/>
</dbReference>